<keyword evidence="4" id="KW-1185">Reference proteome</keyword>
<feature type="region of interest" description="Disordered" evidence="1">
    <location>
        <begin position="195"/>
        <end position="216"/>
    </location>
</feature>
<sequence>MIASPLVLLLTLGFACASQGAKDGRRPEMFSYSAPEEQLTGEKIFYAIEFLKSKDAQGNYRMTPSLIPGMEISLEDSFKSIVHALNEDQRKELIKKFRQGDGSNSTDLGHGHFKLKFSTKSNLASSAGRFYFEIVPPGPNEMACEGDDNDIGSFFDPSQKVEKVEIETLGNGDNGASPVPAMEIERELDQLDNVSEDDSWNTLPPGVTPENATRNRGPRAALQPGLDYIKFVRKVAKIQSIMLGVSPVDPFAVGTVANGSFFPIQIRSLNGLIFVPNVDSMGMIMGIVYLINF</sequence>
<dbReference type="EMBL" id="MTSL01000034">
    <property type="protein sequence ID" value="PJF19874.1"/>
    <property type="molecule type" value="Genomic_DNA"/>
</dbReference>
<protein>
    <submittedName>
        <fullName evidence="3">Uncharacterized protein</fullName>
    </submittedName>
</protein>
<proteinExistence type="predicted"/>
<evidence type="ECO:0000256" key="2">
    <source>
        <dbReference type="SAM" id="SignalP"/>
    </source>
</evidence>
<keyword evidence="2" id="KW-0732">Signal</keyword>
<reference evidence="3 4" key="1">
    <citation type="submission" date="2016-10" db="EMBL/GenBank/DDBJ databases">
        <title>The genome of Paramicrosporidium saccamoebae is the missing link in understanding Cryptomycota and Microsporidia evolution.</title>
        <authorList>
            <person name="Quandt C.A."/>
            <person name="Beaudet D."/>
            <person name="Corsaro D."/>
            <person name="Michel R."/>
            <person name="Corradi N."/>
            <person name="James T."/>
        </authorList>
    </citation>
    <scope>NUCLEOTIDE SEQUENCE [LARGE SCALE GENOMIC DNA]</scope>
    <source>
        <strain evidence="3 4">KSL3</strain>
    </source>
</reference>
<feature type="signal peptide" evidence="2">
    <location>
        <begin position="1"/>
        <end position="17"/>
    </location>
</feature>
<accession>A0A2H9TQ61</accession>
<gene>
    <name evidence="3" type="ORF">PSACC_00312</name>
</gene>
<dbReference type="AlphaFoldDB" id="A0A2H9TQ61"/>
<evidence type="ECO:0000313" key="4">
    <source>
        <dbReference type="Proteomes" id="UP000240830"/>
    </source>
</evidence>
<comment type="caution">
    <text evidence="3">The sequence shown here is derived from an EMBL/GenBank/DDBJ whole genome shotgun (WGS) entry which is preliminary data.</text>
</comment>
<feature type="chain" id="PRO_5014123521" evidence="2">
    <location>
        <begin position="18"/>
        <end position="293"/>
    </location>
</feature>
<dbReference type="Proteomes" id="UP000240830">
    <property type="component" value="Unassembled WGS sequence"/>
</dbReference>
<organism evidence="3 4">
    <name type="scientific">Paramicrosporidium saccamoebae</name>
    <dbReference type="NCBI Taxonomy" id="1246581"/>
    <lineage>
        <taxon>Eukaryota</taxon>
        <taxon>Fungi</taxon>
        <taxon>Fungi incertae sedis</taxon>
        <taxon>Cryptomycota</taxon>
        <taxon>Cryptomycota incertae sedis</taxon>
        <taxon>Paramicrosporidium</taxon>
    </lineage>
</organism>
<evidence type="ECO:0000313" key="3">
    <source>
        <dbReference type="EMBL" id="PJF19874.1"/>
    </source>
</evidence>
<evidence type="ECO:0000256" key="1">
    <source>
        <dbReference type="SAM" id="MobiDB-lite"/>
    </source>
</evidence>
<name>A0A2H9TQ61_9FUNG</name>